<evidence type="ECO:0000256" key="12">
    <source>
        <dbReference type="SAM" id="MobiDB-lite"/>
    </source>
</evidence>
<evidence type="ECO:0000313" key="13">
    <source>
        <dbReference type="EMBL" id="GCD44255.1"/>
    </source>
</evidence>
<evidence type="ECO:0000256" key="5">
    <source>
        <dbReference type="ARBA" id="ARBA00022490"/>
    </source>
</evidence>
<gene>
    <name evidence="13" type="ORF">GKJPGBOP_03947</name>
</gene>
<keyword evidence="5" id="KW-0963">Cytoplasm</keyword>
<dbReference type="InterPro" id="IPR000682">
    <property type="entry name" value="PCMT"/>
</dbReference>
<dbReference type="EMBL" id="BHZD01000001">
    <property type="protein sequence ID" value="GCD44255.1"/>
    <property type="molecule type" value="Genomic_DNA"/>
</dbReference>
<dbReference type="InterPro" id="IPR029063">
    <property type="entry name" value="SAM-dependent_MTases_sf"/>
</dbReference>
<organism evidence="13 14">
    <name type="scientific">Streptomyces paromomycinus</name>
    <name type="common">Streptomyces rimosus subsp. paromomycinus</name>
    <dbReference type="NCBI Taxonomy" id="92743"/>
    <lineage>
        <taxon>Bacteria</taxon>
        <taxon>Bacillati</taxon>
        <taxon>Actinomycetota</taxon>
        <taxon>Actinomycetes</taxon>
        <taxon>Kitasatosporales</taxon>
        <taxon>Streptomycetaceae</taxon>
        <taxon>Streptomyces</taxon>
    </lineage>
</organism>
<dbReference type="NCBIfam" id="TIGR04188">
    <property type="entry name" value="methyltr_grsp"/>
    <property type="match status" value="1"/>
</dbReference>
<evidence type="ECO:0000256" key="2">
    <source>
        <dbReference type="ARBA" id="ARBA00005369"/>
    </source>
</evidence>
<dbReference type="AlphaFoldDB" id="A0A401W4Q8"/>
<evidence type="ECO:0000256" key="4">
    <source>
        <dbReference type="ARBA" id="ARBA00013346"/>
    </source>
</evidence>
<dbReference type="PANTHER" id="PTHR11579">
    <property type="entry name" value="PROTEIN-L-ISOASPARTATE O-METHYLTRANSFERASE"/>
    <property type="match status" value="1"/>
</dbReference>
<keyword evidence="6 13" id="KW-0489">Methyltransferase</keyword>
<evidence type="ECO:0000313" key="14">
    <source>
        <dbReference type="Proteomes" id="UP000286746"/>
    </source>
</evidence>
<evidence type="ECO:0000256" key="7">
    <source>
        <dbReference type="ARBA" id="ARBA00022679"/>
    </source>
</evidence>
<evidence type="ECO:0000256" key="10">
    <source>
        <dbReference type="ARBA" id="ARBA00031323"/>
    </source>
</evidence>
<dbReference type="GO" id="GO:0005737">
    <property type="term" value="C:cytoplasm"/>
    <property type="evidence" value="ECO:0007669"/>
    <property type="project" value="UniProtKB-SubCell"/>
</dbReference>
<dbReference type="GO" id="GO:0032259">
    <property type="term" value="P:methylation"/>
    <property type="evidence" value="ECO:0007669"/>
    <property type="project" value="UniProtKB-KW"/>
</dbReference>
<proteinExistence type="inferred from homology"/>
<dbReference type="PANTHER" id="PTHR11579:SF0">
    <property type="entry name" value="PROTEIN-L-ISOASPARTATE(D-ASPARTATE) O-METHYLTRANSFERASE"/>
    <property type="match status" value="1"/>
</dbReference>
<keyword evidence="7 13" id="KW-0808">Transferase</keyword>
<comment type="subcellular location">
    <subcellularLocation>
        <location evidence="1">Cytoplasm</location>
    </subcellularLocation>
</comment>
<dbReference type="EC" id="2.1.1.77" evidence="3"/>
<dbReference type="Gene3D" id="3.40.50.150">
    <property type="entry name" value="Vaccinia Virus protein VP39"/>
    <property type="match status" value="1"/>
</dbReference>
<feature type="region of interest" description="Disordered" evidence="12">
    <location>
        <begin position="252"/>
        <end position="271"/>
    </location>
</feature>
<dbReference type="CDD" id="cd02440">
    <property type="entry name" value="AdoMet_MTases"/>
    <property type="match status" value="1"/>
</dbReference>
<evidence type="ECO:0000256" key="6">
    <source>
        <dbReference type="ARBA" id="ARBA00022603"/>
    </source>
</evidence>
<accession>A0A401W4Q8</accession>
<comment type="similarity">
    <text evidence="2">Belongs to the methyltransferase superfamily. L-isoaspartyl/D-aspartyl protein methyltransferase family.</text>
</comment>
<dbReference type="Proteomes" id="UP000286746">
    <property type="component" value="Unassembled WGS sequence"/>
</dbReference>
<keyword evidence="8" id="KW-0949">S-adenosyl-L-methionine</keyword>
<evidence type="ECO:0000256" key="9">
    <source>
        <dbReference type="ARBA" id="ARBA00030757"/>
    </source>
</evidence>
<keyword evidence="14" id="KW-1185">Reference proteome</keyword>
<name>A0A401W4Q8_STREY</name>
<sequence>MNDSAALRHALADQVAAASPPPAPVWIAALAAVPRERFMDHSVYRPAPPGWEPVHRARLGEEEWLRMVYTDQTWVTQVDGVDAADAPGPVTGVPTSSGTRPTLVVRTLHAAGLRSGDKVLEIGTGTGYSTALLCHSLGHDHVVSVEYDTGVARRAATRLHAAGYAPTLIQGDGLRGHQEAAEYDAVVATCSVRTIPRSWIFQITDAGSITCTLSGWMLASGMIRLTLDENGDAHGRFLAGGDSVSYMLARPHERPPRPTLYRHPGDTRPARIDPSFLTDPTGRFVAQLGAPSAELVSTGDNYVLIDVATGSQAWTEGGGADTAVHQRGPLRLWDQVEDAVLTWQKEGAPDTTAFGMTAAPEEQYVWLGSPDGPRWFLPV</sequence>
<evidence type="ECO:0000256" key="3">
    <source>
        <dbReference type="ARBA" id="ARBA00011890"/>
    </source>
</evidence>
<reference evidence="13 14" key="1">
    <citation type="submission" date="2018-11" db="EMBL/GenBank/DDBJ databases">
        <title>Whole genome sequence of Streptomyces paromomycinus NBRC 15454(T).</title>
        <authorList>
            <person name="Komaki H."/>
            <person name="Tamura T."/>
        </authorList>
    </citation>
    <scope>NUCLEOTIDE SEQUENCE [LARGE SCALE GENOMIC DNA]</scope>
    <source>
        <strain evidence="13 14">NBRC 15454</strain>
    </source>
</reference>
<dbReference type="Pfam" id="PF01135">
    <property type="entry name" value="PCMT"/>
    <property type="match status" value="1"/>
</dbReference>
<protein>
    <recommendedName>
        <fullName evidence="4">Protein-L-isoaspartate O-methyltransferase</fullName>
        <ecNumber evidence="3">2.1.1.77</ecNumber>
    </recommendedName>
    <alternativeName>
        <fullName evidence="11">L-isoaspartyl protein carboxyl methyltransferase</fullName>
    </alternativeName>
    <alternativeName>
        <fullName evidence="9">Protein L-isoaspartyl methyltransferase</fullName>
    </alternativeName>
    <alternativeName>
        <fullName evidence="10">Protein-beta-aspartate methyltransferase</fullName>
    </alternativeName>
</protein>
<evidence type="ECO:0000256" key="8">
    <source>
        <dbReference type="ARBA" id="ARBA00022691"/>
    </source>
</evidence>
<comment type="caution">
    <text evidence="13">The sequence shown here is derived from an EMBL/GenBank/DDBJ whole genome shotgun (WGS) entry which is preliminary data.</text>
</comment>
<evidence type="ECO:0000256" key="11">
    <source>
        <dbReference type="ARBA" id="ARBA00031350"/>
    </source>
</evidence>
<dbReference type="InterPro" id="IPR026448">
    <property type="entry name" value="Methyltr_grasp"/>
</dbReference>
<dbReference type="GO" id="GO:0004719">
    <property type="term" value="F:protein-L-isoaspartate (D-aspartate) O-methyltransferase activity"/>
    <property type="evidence" value="ECO:0007669"/>
    <property type="project" value="UniProtKB-EC"/>
</dbReference>
<evidence type="ECO:0000256" key="1">
    <source>
        <dbReference type="ARBA" id="ARBA00004496"/>
    </source>
</evidence>
<dbReference type="RefSeq" id="WP_246177429.1">
    <property type="nucleotide sequence ID" value="NZ_BHZD01000001.1"/>
</dbReference>
<dbReference type="SUPFAM" id="SSF53335">
    <property type="entry name" value="S-adenosyl-L-methionine-dependent methyltransferases"/>
    <property type="match status" value="1"/>
</dbReference>